<protein>
    <submittedName>
        <fullName evidence="2">Unannotated protein</fullName>
    </submittedName>
</protein>
<dbReference type="GO" id="GO:0015627">
    <property type="term" value="C:type II protein secretion system complex"/>
    <property type="evidence" value="ECO:0007669"/>
    <property type="project" value="InterPro"/>
</dbReference>
<dbReference type="GO" id="GO:0015628">
    <property type="term" value="P:protein secretion by the type II secretion system"/>
    <property type="evidence" value="ECO:0007669"/>
    <property type="project" value="InterPro"/>
</dbReference>
<name>A0A6J7HNU4_9ZZZZ</name>
<sequence>MTARDRKMLAGVCLALIVLGFWMLVIKPKNRDGKALDAQIAFQQQRLTDARALQARARTAKAGFEADYAAVARLGQAVPADDDVPSLVY</sequence>
<dbReference type="AlphaFoldDB" id="A0A6J7HNU4"/>
<evidence type="ECO:0000313" key="2">
    <source>
        <dbReference type="EMBL" id="CAB4922671.1"/>
    </source>
</evidence>
<dbReference type="Pfam" id="PF04612">
    <property type="entry name" value="T2SSM"/>
    <property type="match status" value="1"/>
</dbReference>
<keyword evidence="1" id="KW-1133">Transmembrane helix</keyword>
<feature type="transmembrane region" description="Helical" evidence="1">
    <location>
        <begin position="6"/>
        <end position="26"/>
    </location>
</feature>
<dbReference type="EMBL" id="CAFBMX010000003">
    <property type="protein sequence ID" value="CAB4922671.1"/>
    <property type="molecule type" value="Genomic_DNA"/>
</dbReference>
<reference evidence="2" key="1">
    <citation type="submission" date="2020-05" db="EMBL/GenBank/DDBJ databases">
        <authorList>
            <person name="Chiriac C."/>
            <person name="Salcher M."/>
            <person name="Ghai R."/>
            <person name="Kavagutti S V."/>
        </authorList>
    </citation>
    <scope>NUCLEOTIDE SEQUENCE</scope>
</reference>
<dbReference type="InterPro" id="IPR007690">
    <property type="entry name" value="T2SS_GspM"/>
</dbReference>
<accession>A0A6J7HNU4</accession>
<keyword evidence="1" id="KW-0472">Membrane</keyword>
<keyword evidence="1" id="KW-0812">Transmembrane</keyword>
<gene>
    <name evidence="2" type="ORF">UFOPK3674_00637</name>
</gene>
<evidence type="ECO:0000256" key="1">
    <source>
        <dbReference type="SAM" id="Phobius"/>
    </source>
</evidence>
<organism evidence="2">
    <name type="scientific">freshwater metagenome</name>
    <dbReference type="NCBI Taxonomy" id="449393"/>
    <lineage>
        <taxon>unclassified sequences</taxon>
        <taxon>metagenomes</taxon>
        <taxon>ecological metagenomes</taxon>
    </lineage>
</organism>
<proteinExistence type="predicted"/>